<dbReference type="Pfam" id="PF00066">
    <property type="entry name" value="Notch"/>
    <property type="match status" value="1"/>
</dbReference>
<dbReference type="InterPro" id="IPR003368">
    <property type="entry name" value="POMP_repeat"/>
</dbReference>
<dbReference type="InterPro" id="IPR011050">
    <property type="entry name" value="Pectin_lyase_fold/virulence"/>
</dbReference>
<evidence type="ECO:0000256" key="3">
    <source>
        <dbReference type="ARBA" id="ARBA00004613"/>
    </source>
</evidence>
<keyword evidence="8" id="KW-1015">Disulfide bond</keyword>
<evidence type="ECO:0000256" key="6">
    <source>
        <dbReference type="ARBA" id="ARBA00022737"/>
    </source>
</evidence>
<keyword evidence="15" id="KW-1185">Reference proteome</keyword>
<dbReference type="InterPro" id="IPR012334">
    <property type="entry name" value="Pectin_lyas_fold"/>
</dbReference>
<dbReference type="PANTHER" id="PTHR11319:SF35">
    <property type="entry name" value="OUTER MEMBRANE PROTEIN PMPC-RELATED"/>
    <property type="match status" value="1"/>
</dbReference>
<evidence type="ECO:0000256" key="4">
    <source>
        <dbReference type="ARBA" id="ARBA00022525"/>
    </source>
</evidence>
<evidence type="ECO:0000256" key="10">
    <source>
        <dbReference type="ARBA" id="ARBA00023237"/>
    </source>
</evidence>
<dbReference type="Gene3D" id="2.160.20.10">
    <property type="entry name" value="Single-stranded right-handed beta-helix, Pectin lyase-like"/>
    <property type="match status" value="1"/>
</dbReference>
<evidence type="ECO:0000256" key="9">
    <source>
        <dbReference type="ARBA" id="ARBA00023180"/>
    </source>
</evidence>
<dbReference type="InterPro" id="IPR000800">
    <property type="entry name" value="Notch_dom"/>
</dbReference>
<dbReference type="Proteomes" id="UP001162131">
    <property type="component" value="Unassembled WGS sequence"/>
</dbReference>
<feature type="transmembrane region" description="Helical" evidence="11">
    <location>
        <begin position="2198"/>
        <end position="2225"/>
    </location>
</feature>
<dbReference type="Pfam" id="PF02415">
    <property type="entry name" value="Chlam_PMP"/>
    <property type="match status" value="1"/>
</dbReference>
<keyword evidence="6" id="KW-0677">Repeat</keyword>
<evidence type="ECO:0000259" key="13">
    <source>
        <dbReference type="SMART" id="SM00004"/>
    </source>
</evidence>
<evidence type="ECO:0000256" key="2">
    <source>
        <dbReference type="ARBA" id="ARBA00004442"/>
    </source>
</evidence>
<feature type="transmembrane region" description="Helical" evidence="11">
    <location>
        <begin position="2112"/>
        <end position="2132"/>
    </location>
</feature>
<keyword evidence="10" id="KW-0998">Cell outer membrane</keyword>
<feature type="transmembrane region" description="Helical" evidence="11">
    <location>
        <begin position="2058"/>
        <end position="2082"/>
    </location>
</feature>
<dbReference type="InterPro" id="IPR006626">
    <property type="entry name" value="PbH1"/>
</dbReference>
<dbReference type="Gene3D" id="4.10.470.20">
    <property type="match status" value="1"/>
</dbReference>
<feature type="transmembrane region" description="Helical" evidence="11">
    <location>
        <begin position="1905"/>
        <end position="1927"/>
    </location>
</feature>
<evidence type="ECO:0000313" key="15">
    <source>
        <dbReference type="Proteomes" id="UP001162131"/>
    </source>
</evidence>
<name>A0AAU9IGJ2_9CILI</name>
<sequence length="2311" mass="259014">MNYLIVFFTLLVAKGKDLECHLSVCPDIRKGNHKCDPGCMTSYCNFDSMLSTDGKINKENSDCYEICTNFDGCNPEKLGNGICDDSCNTQNCGFDWGDCTCAPGCLDSMLGDGNCDEACDNWDCDLDNHDCGLCEDGCFPIMLGNGVCNPECNNEGCLYDYKDCQCAENCLWTDYGSCKPECMVASCNYDNMTQYPNNHCQNTSLAIFSSYQQIIRNNFSYIVHLEDCYEASNNECTLEKALDFENCYQECHILECNYANGNCDDPWSTPWCKGVSLDSGVFLCISCMRKWADSFYTKTWMNGKCAMFPQVNIVPSVFPDNTFAVVPFIDTSSAKIPHIYFVCPIAKSNPNSGEGNYYSPFRSLSFAANRILHKYSIVYLLECDGYNLTTSYPMISADFVVIFDDYTFGGKNVKFTPLNKSKITLRRVLDDRKKNNYSPFRFLFINPLNIEINNIIFDWSNTVSTCTNKNYCDYCPYLTYDSKLNIYYSDQGEIIDHFLSSDWCKKDGSVNFIELRNANLILKNVSFVNFRSGFNSILYIKTDSNVTFSDVTFDNIKVYDNYNSWVIWWNGASKGNFKFENGVVSRLNNGYELNDPINTKGFMNATNINSIILRNIEFRNNAVFKNNNDGVRVASLFFINSLQVLWVESCTFIYNYCDLGIFNIKQQLYNWPMEIDDSGIFIHSKQNHIHIFNSNFSSNYGITAGVLYALYEFESQNVFIENCSFTLNGIENGVLIHIESNYADESYLIDRKINVSMPDSSIVEGDYLAKRVKLSNLNFTKNYSGENGVIEILKMVNIEWVNIRIESNGFILSEAINVNSILLNYYIDNPKMYAKHNISNPIDLNCQSLSMVSDSIHFNIEKVNIINNVCMHSSPSIIVSNTTKSTIKSASFYDNKGAGSYGICLAFLGDILYEVMNSEFYTNINYQSGIPGAISCLSNLSIKNCTFSDNIGTLYFGGQNLSIFSSNFDSNSSPASNGGAISLRITQDSIYNSMLFISNTTFSNNSCSFSGGAIYIDKTISLNLLLALKIEDTNFYHSQAIDGSCIYIENSVALTLDSSIKHSSFQANEASFSGTISASYIHGILVFDTCNFVRNTGVYSSGFNIAIGENNEENPSKLILRSCIFQFNSGNRTFSMDNGNINSTLEVNDCLFEYNVGSIFTLDNDYAIVENSKIQHNYSPNPGGALSLKNLGIFLSKGTTYLNCSSDMNGGVASISMKSQFFCFSCLFSYNYASLSGGVIYADSDARFDIDDSIISKNSCKDKGSAIFMASSLANSSIKNTEIFKNHANRDGTIFILSSSLSIFSSKVYKNKAGEKNPGLYIDDSIAIITDTHFYQQSGNEGCFIYMGTSYVQITGSAFYEGFSNNSGIAIHATSSSVEISSSAFSNLFSNNTGGAIYLYEGSSISIDDSEFLDSGSSIDSYSSSILIKSTLFKNHSNTAIHANQIEKLQILSSEFLDNYGSNGGAVYCAQCHIILVTSSTFSSNYGRNGGAIYVTNLSDHPETSQLIIASSNFNSNAASNGGAVWTNNINIIVSSSIFIKNRAELFQSKNLKEISDGLGGAIKISCQGSNVICNFNFLSNSFINNSATYNGGAINWDDSKPTIENNIFENNIASYGPDIASFPITMIFLSNNSRNLERKVASEDSRLTLNNIASGQNNNPPLAFILVDDLNQIVTTDTTSQAQINAANSDTIISGTTMVYAKNGIYYFDDYIISAEPGSSVYIDIVSSAIDTRKMNTSRESLQMSSSFSINVNLRLCKVGEATVGLICEICPKFYYNIDVRMPKCLDCPSSAICYGNFTMVPKSGYWRDNKFTDKFWKCPYPPACLGSPNISDLALTGACKKGYENNMCHSCENGYSRLYTDECQACPDTVSNVFRWIGISAFLIFILVFILKTTRDSWYKQKSFFAVYLKVFWNYLQIMLILATYNLNWPYEVIEFFYIQTSIDYIGGQLFSFDCFLQLSNSKSKIYYLKILITSLTPFVMAFLCMAIWILIYKIKSKRITEIKDDYISTCIVLLFLIHPSIINTMFSAFSCREINSGERWLNADLGIRCWDENHLFYGFILALPTIIIWFIAVPLLAFINLIKNRKHLEELWMKKRYSFLCNGYNSKHYYWEFLILFYKVILISCSVFLSNISANIQALTAALFFVLFLYLHTKNEPFSEAFFNKTETFSRLASLISILIGLCFLTNDLGTAANYFLVAVFIIANLLFIFYILINFLLHFAITNRFMSIIRRIFSSKEEKYIIGIAPCDESGQSQSYDDEKNHTGKLASTMVYSGHTKIENIKMFREDLGSSNEIDPFASEQSISAFN</sequence>
<evidence type="ECO:0000256" key="7">
    <source>
        <dbReference type="ARBA" id="ARBA00023136"/>
    </source>
</evidence>
<evidence type="ECO:0000313" key="14">
    <source>
        <dbReference type="EMBL" id="CAG9312597.1"/>
    </source>
</evidence>
<dbReference type="NCBIfam" id="TIGR01376">
    <property type="entry name" value="POMP_repeat"/>
    <property type="match status" value="2"/>
</dbReference>
<dbReference type="SMART" id="SM00004">
    <property type="entry name" value="NL"/>
    <property type="match status" value="2"/>
</dbReference>
<dbReference type="GO" id="GO:0005576">
    <property type="term" value="C:extracellular region"/>
    <property type="evidence" value="ECO:0007669"/>
    <property type="project" value="UniProtKB-SubCell"/>
</dbReference>
<reference evidence="14" key="1">
    <citation type="submission" date="2021-09" db="EMBL/GenBank/DDBJ databases">
        <authorList>
            <consortium name="AG Swart"/>
            <person name="Singh M."/>
            <person name="Singh A."/>
            <person name="Seah K."/>
            <person name="Emmerich C."/>
        </authorList>
    </citation>
    <scope>NUCLEOTIDE SEQUENCE</scope>
    <source>
        <strain evidence="14">ATCC30299</strain>
    </source>
</reference>
<comment type="caution">
    <text evidence="14">The sequence shown here is derived from an EMBL/GenBank/DDBJ whole genome shotgun (WGS) entry which is preliminary data.</text>
</comment>
<feature type="transmembrane region" description="Helical" evidence="11">
    <location>
        <begin position="2175"/>
        <end position="2192"/>
    </location>
</feature>
<evidence type="ECO:0000256" key="12">
    <source>
        <dbReference type="SAM" id="SignalP"/>
    </source>
</evidence>
<keyword evidence="5 12" id="KW-0732">Signal</keyword>
<dbReference type="PANTHER" id="PTHR11319">
    <property type="entry name" value="G PROTEIN-COUPLED RECEPTOR-RELATED"/>
    <property type="match status" value="1"/>
</dbReference>
<feature type="chain" id="PRO_5043358822" description="LNR domain-containing protein" evidence="12">
    <location>
        <begin position="16"/>
        <end position="2311"/>
    </location>
</feature>
<feature type="transmembrane region" description="Helical" evidence="11">
    <location>
        <begin position="1875"/>
        <end position="1893"/>
    </location>
</feature>
<dbReference type="SUPFAM" id="SSF51126">
    <property type="entry name" value="Pectin lyase-like"/>
    <property type="match status" value="4"/>
</dbReference>
<protein>
    <recommendedName>
        <fullName evidence="13">LNR domain-containing protein</fullName>
    </recommendedName>
</protein>
<evidence type="ECO:0000256" key="8">
    <source>
        <dbReference type="ARBA" id="ARBA00023157"/>
    </source>
</evidence>
<feature type="domain" description="LNR" evidence="13">
    <location>
        <begin position="66"/>
        <end position="100"/>
    </location>
</feature>
<keyword evidence="11" id="KW-1133">Transmembrane helix</keyword>
<evidence type="ECO:0000256" key="11">
    <source>
        <dbReference type="SAM" id="Phobius"/>
    </source>
</evidence>
<feature type="domain" description="LNR" evidence="13">
    <location>
        <begin position="133"/>
        <end position="165"/>
    </location>
</feature>
<proteinExistence type="predicted"/>
<accession>A0AAU9IGJ2</accession>
<keyword evidence="7 11" id="KW-0472">Membrane</keyword>
<feature type="transmembrane region" description="Helical" evidence="11">
    <location>
        <begin position="1969"/>
        <end position="1997"/>
    </location>
</feature>
<dbReference type="Gene3D" id="3.30.300.320">
    <property type="match status" value="1"/>
</dbReference>
<organism evidence="14 15">
    <name type="scientific">Blepharisma stoltei</name>
    <dbReference type="NCBI Taxonomy" id="1481888"/>
    <lineage>
        <taxon>Eukaryota</taxon>
        <taxon>Sar</taxon>
        <taxon>Alveolata</taxon>
        <taxon>Ciliophora</taxon>
        <taxon>Postciliodesmatophora</taxon>
        <taxon>Heterotrichea</taxon>
        <taxon>Heterotrichida</taxon>
        <taxon>Blepharismidae</taxon>
        <taxon>Blepharisma</taxon>
    </lineage>
</organism>
<evidence type="ECO:0000256" key="1">
    <source>
        <dbReference type="ARBA" id="ARBA00004196"/>
    </source>
</evidence>
<gene>
    <name evidence="14" type="ORF">BSTOLATCC_MIC7126</name>
</gene>
<dbReference type="SMART" id="SM00710">
    <property type="entry name" value="PbH1"/>
    <property type="match status" value="13"/>
</dbReference>
<feature type="transmembrane region" description="Helical" evidence="11">
    <location>
        <begin position="2009"/>
        <end position="2032"/>
    </location>
</feature>
<feature type="transmembrane region" description="Helical" evidence="11">
    <location>
        <begin position="2138"/>
        <end position="2154"/>
    </location>
</feature>
<keyword evidence="11" id="KW-0812">Transmembrane</keyword>
<keyword evidence="4" id="KW-0964">Secreted</keyword>
<feature type="signal peptide" evidence="12">
    <location>
        <begin position="1"/>
        <end position="15"/>
    </location>
</feature>
<evidence type="ECO:0000256" key="5">
    <source>
        <dbReference type="ARBA" id="ARBA00022729"/>
    </source>
</evidence>
<dbReference type="EMBL" id="CAJZBQ010000008">
    <property type="protein sequence ID" value="CAG9312597.1"/>
    <property type="molecule type" value="Genomic_DNA"/>
</dbReference>
<comment type="subcellular location">
    <subcellularLocation>
        <location evidence="1">Cell envelope</location>
    </subcellularLocation>
    <subcellularLocation>
        <location evidence="2">Cell outer membrane</location>
    </subcellularLocation>
    <subcellularLocation>
        <location evidence="3">Secreted</location>
    </subcellularLocation>
</comment>
<keyword evidence="9" id="KW-0325">Glycoprotein</keyword>